<dbReference type="KEGG" id="rsz:108829703"/>
<reference evidence="2" key="1">
    <citation type="journal article" date="2019" name="Database">
        <title>The radish genome database (RadishGD): an integrated information resource for radish genomics.</title>
        <authorList>
            <person name="Yu H.J."/>
            <person name="Baek S."/>
            <person name="Lee Y.J."/>
            <person name="Cho A."/>
            <person name="Mun J.H."/>
        </authorList>
    </citation>
    <scope>NUCLEOTIDE SEQUENCE [LARGE SCALE GENOMIC DNA]</scope>
    <source>
        <strain evidence="2">cv. WK10039</strain>
    </source>
</reference>
<evidence type="ECO:0000313" key="3">
    <source>
        <dbReference type="RefSeq" id="XP_018458810.1"/>
    </source>
</evidence>
<keyword evidence="2" id="KW-1185">Reference proteome</keyword>
<name>A0A6J0LF39_RAPSA</name>
<dbReference type="InterPro" id="IPR002156">
    <property type="entry name" value="RNaseH_domain"/>
</dbReference>
<dbReference type="AlphaFoldDB" id="A0A6J0LF39"/>
<organism evidence="2 3">
    <name type="scientific">Raphanus sativus</name>
    <name type="common">Radish</name>
    <name type="synonym">Raphanus raphanistrum var. sativus</name>
    <dbReference type="NCBI Taxonomy" id="3726"/>
    <lineage>
        <taxon>Eukaryota</taxon>
        <taxon>Viridiplantae</taxon>
        <taxon>Streptophyta</taxon>
        <taxon>Embryophyta</taxon>
        <taxon>Tracheophyta</taxon>
        <taxon>Spermatophyta</taxon>
        <taxon>Magnoliopsida</taxon>
        <taxon>eudicotyledons</taxon>
        <taxon>Gunneridae</taxon>
        <taxon>Pentapetalae</taxon>
        <taxon>rosids</taxon>
        <taxon>malvids</taxon>
        <taxon>Brassicales</taxon>
        <taxon>Brassicaceae</taxon>
        <taxon>Brassiceae</taxon>
        <taxon>Raphanus</taxon>
    </lineage>
</organism>
<dbReference type="PANTHER" id="PTHR47074:SF11">
    <property type="entry name" value="REVERSE TRANSCRIPTASE-LIKE PROTEIN"/>
    <property type="match status" value="1"/>
</dbReference>
<reference evidence="3" key="2">
    <citation type="submission" date="2025-08" db="UniProtKB">
        <authorList>
            <consortium name="RefSeq"/>
        </authorList>
    </citation>
    <scope>IDENTIFICATION</scope>
    <source>
        <tissue evidence="3">Leaf</tissue>
    </source>
</reference>
<dbReference type="Proteomes" id="UP000504610">
    <property type="component" value="Chromosome 7"/>
</dbReference>
<dbReference type="SUPFAM" id="SSF53098">
    <property type="entry name" value="Ribonuclease H-like"/>
    <property type="match status" value="1"/>
</dbReference>
<proteinExistence type="predicted"/>
<sequence>MEINLDNVTSFAEGWNRIKKATCLPPTGVTSENLAAWMVWSIWLERNHAIFREERTCAQDVMSSAIRLAREWTLAQIPESVAIPRSSTGWERSRCEIVCRSDATWSKERHHAGVAWEFVRKGDELLCSGSQTFANVKSPLVAEGLALLAAMEAAISLDFNQISFESDSSRLMTAIRDGTPVSDLYGILSDISSLSLAFVSVSFFWVSRSYVSRMDGVAKQMLRCYVLNPV</sequence>
<dbReference type="OrthoDB" id="1112108at2759"/>
<dbReference type="RefSeq" id="XP_018458810.1">
    <property type="nucleotide sequence ID" value="XM_018603308.1"/>
</dbReference>
<gene>
    <name evidence="3" type="primary">LOC108829703</name>
</gene>
<dbReference type="InterPro" id="IPR052929">
    <property type="entry name" value="RNase_H-like_EbsB-rel"/>
</dbReference>
<feature type="domain" description="RNase H type-1" evidence="1">
    <location>
        <begin position="101"/>
        <end position="219"/>
    </location>
</feature>
<dbReference type="Gene3D" id="3.30.420.10">
    <property type="entry name" value="Ribonuclease H-like superfamily/Ribonuclease H"/>
    <property type="match status" value="1"/>
</dbReference>
<dbReference type="GeneID" id="108829703"/>
<dbReference type="PANTHER" id="PTHR47074">
    <property type="entry name" value="BNAC02G40300D PROTEIN"/>
    <property type="match status" value="1"/>
</dbReference>
<dbReference type="GO" id="GO:0004523">
    <property type="term" value="F:RNA-DNA hybrid ribonuclease activity"/>
    <property type="evidence" value="ECO:0007669"/>
    <property type="project" value="InterPro"/>
</dbReference>
<dbReference type="GO" id="GO:0003676">
    <property type="term" value="F:nucleic acid binding"/>
    <property type="evidence" value="ECO:0007669"/>
    <property type="project" value="InterPro"/>
</dbReference>
<accession>A0A6J0LF39</accession>
<dbReference type="Pfam" id="PF13456">
    <property type="entry name" value="RVT_3"/>
    <property type="match status" value="1"/>
</dbReference>
<evidence type="ECO:0000313" key="2">
    <source>
        <dbReference type="Proteomes" id="UP000504610"/>
    </source>
</evidence>
<dbReference type="InterPro" id="IPR012337">
    <property type="entry name" value="RNaseH-like_sf"/>
</dbReference>
<evidence type="ECO:0000259" key="1">
    <source>
        <dbReference type="Pfam" id="PF13456"/>
    </source>
</evidence>
<dbReference type="InterPro" id="IPR036397">
    <property type="entry name" value="RNaseH_sf"/>
</dbReference>
<protein>
    <submittedName>
        <fullName evidence="3">Uncharacterized protein LOC108829703</fullName>
    </submittedName>
</protein>